<dbReference type="PANTHER" id="PTHR24363:SF0">
    <property type="entry name" value="SERINE_THREONINE KINASE LIKE DOMAIN CONTAINING 1"/>
    <property type="match status" value="1"/>
</dbReference>
<protein>
    <recommendedName>
        <fullName evidence="1">non-specific serine/threonine protein kinase</fullName>
        <ecNumber evidence="1">2.7.11.1</ecNumber>
    </recommendedName>
</protein>
<dbReference type="Pfam" id="PF00069">
    <property type="entry name" value="Pkinase"/>
    <property type="match status" value="1"/>
</dbReference>
<evidence type="ECO:0000256" key="7">
    <source>
        <dbReference type="ARBA" id="ARBA00047899"/>
    </source>
</evidence>
<proteinExistence type="predicted"/>
<dbReference type="OrthoDB" id="440474at2"/>
<comment type="catalytic activity">
    <reaction evidence="7">
        <text>L-threonyl-[protein] + ATP = O-phospho-L-threonyl-[protein] + ADP + H(+)</text>
        <dbReference type="Rhea" id="RHEA:46608"/>
        <dbReference type="Rhea" id="RHEA-COMP:11060"/>
        <dbReference type="Rhea" id="RHEA-COMP:11605"/>
        <dbReference type="ChEBI" id="CHEBI:15378"/>
        <dbReference type="ChEBI" id="CHEBI:30013"/>
        <dbReference type="ChEBI" id="CHEBI:30616"/>
        <dbReference type="ChEBI" id="CHEBI:61977"/>
        <dbReference type="ChEBI" id="CHEBI:456216"/>
        <dbReference type="EC" id="2.7.11.1"/>
    </reaction>
</comment>
<keyword evidence="10" id="KW-0472">Membrane</keyword>
<dbReference type="EMBL" id="JTJC03000001">
    <property type="protein sequence ID" value="NHC33552.1"/>
    <property type="molecule type" value="Genomic_DNA"/>
</dbReference>
<dbReference type="GO" id="GO:0004674">
    <property type="term" value="F:protein serine/threonine kinase activity"/>
    <property type="evidence" value="ECO:0007669"/>
    <property type="project" value="UniProtKB-KW"/>
</dbReference>
<dbReference type="PROSITE" id="PS00107">
    <property type="entry name" value="PROTEIN_KINASE_ATP"/>
    <property type="match status" value="1"/>
</dbReference>
<feature type="domain" description="Protein kinase" evidence="11">
    <location>
        <begin position="447"/>
        <end position="710"/>
    </location>
</feature>
<organism evidence="12 13">
    <name type="scientific">Scytonema millei VB511283</name>
    <dbReference type="NCBI Taxonomy" id="1245923"/>
    <lineage>
        <taxon>Bacteria</taxon>
        <taxon>Bacillati</taxon>
        <taxon>Cyanobacteriota</taxon>
        <taxon>Cyanophyceae</taxon>
        <taxon>Nostocales</taxon>
        <taxon>Scytonemataceae</taxon>
        <taxon>Scytonema</taxon>
    </lineage>
</organism>
<keyword evidence="6 9" id="KW-0067">ATP-binding</keyword>
<keyword evidence="13" id="KW-1185">Reference proteome</keyword>
<dbReference type="Pfam" id="PF05226">
    <property type="entry name" value="CHASE2"/>
    <property type="match status" value="1"/>
</dbReference>
<evidence type="ECO:0000256" key="6">
    <source>
        <dbReference type="ARBA" id="ARBA00022840"/>
    </source>
</evidence>
<feature type="transmembrane region" description="Helical" evidence="10">
    <location>
        <begin position="388"/>
        <end position="408"/>
    </location>
</feature>
<evidence type="ECO:0000256" key="8">
    <source>
        <dbReference type="ARBA" id="ARBA00048679"/>
    </source>
</evidence>
<evidence type="ECO:0000256" key="2">
    <source>
        <dbReference type="ARBA" id="ARBA00022527"/>
    </source>
</evidence>
<accession>A0A9X5E3U7</accession>
<dbReference type="Gene3D" id="1.10.510.10">
    <property type="entry name" value="Transferase(Phosphotransferase) domain 1"/>
    <property type="match status" value="1"/>
</dbReference>
<evidence type="ECO:0000256" key="5">
    <source>
        <dbReference type="ARBA" id="ARBA00022777"/>
    </source>
</evidence>
<keyword evidence="3" id="KW-0808">Transferase</keyword>
<dbReference type="SUPFAM" id="SSF56112">
    <property type="entry name" value="Protein kinase-like (PK-like)"/>
    <property type="match status" value="1"/>
</dbReference>
<reference evidence="12 13" key="1">
    <citation type="journal article" date="2015" name="Genome Announc.">
        <title>Draft Genome Sequence of the Terrestrial Cyanobacterium Scytonema millei VB511283, Isolated from Eastern India.</title>
        <authorList>
            <person name="Sen D."/>
            <person name="Chandrababunaidu M.M."/>
            <person name="Singh D."/>
            <person name="Sanghi N."/>
            <person name="Ghorai A."/>
            <person name="Mishra G.P."/>
            <person name="Madduluri M."/>
            <person name="Adhikary S.P."/>
            <person name="Tripathy S."/>
        </authorList>
    </citation>
    <scope>NUCLEOTIDE SEQUENCE [LARGE SCALE GENOMIC DNA]</scope>
    <source>
        <strain evidence="12 13">VB511283</strain>
    </source>
</reference>
<evidence type="ECO:0000259" key="11">
    <source>
        <dbReference type="PROSITE" id="PS50011"/>
    </source>
</evidence>
<keyword evidence="4 9" id="KW-0547">Nucleotide-binding</keyword>
<comment type="catalytic activity">
    <reaction evidence="8">
        <text>L-seryl-[protein] + ATP = O-phospho-L-seryl-[protein] + ADP + H(+)</text>
        <dbReference type="Rhea" id="RHEA:17989"/>
        <dbReference type="Rhea" id="RHEA-COMP:9863"/>
        <dbReference type="Rhea" id="RHEA-COMP:11604"/>
        <dbReference type="ChEBI" id="CHEBI:15378"/>
        <dbReference type="ChEBI" id="CHEBI:29999"/>
        <dbReference type="ChEBI" id="CHEBI:30616"/>
        <dbReference type="ChEBI" id="CHEBI:83421"/>
        <dbReference type="ChEBI" id="CHEBI:456216"/>
        <dbReference type="EC" id="2.7.11.1"/>
    </reaction>
</comment>
<feature type="transmembrane region" description="Helical" evidence="10">
    <location>
        <begin position="338"/>
        <end position="355"/>
    </location>
</feature>
<dbReference type="InterPro" id="IPR007890">
    <property type="entry name" value="CHASE2"/>
</dbReference>
<dbReference type="InterPro" id="IPR000719">
    <property type="entry name" value="Prot_kinase_dom"/>
</dbReference>
<evidence type="ECO:0000256" key="3">
    <source>
        <dbReference type="ARBA" id="ARBA00022679"/>
    </source>
</evidence>
<dbReference type="InterPro" id="IPR017441">
    <property type="entry name" value="Protein_kinase_ATP_BS"/>
</dbReference>
<dbReference type="PANTHER" id="PTHR24363">
    <property type="entry name" value="SERINE/THREONINE PROTEIN KINASE"/>
    <property type="match status" value="1"/>
</dbReference>
<dbReference type="PROSITE" id="PS50011">
    <property type="entry name" value="PROTEIN_KINASE_DOM"/>
    <property type="match status" value="1"/>
</dbReference>
<evidence type="ECO:0000256" key="9">
    <source>
        <dbReference type="PROSITE-ProRule" id="PRU10141"/>
    </source>
</evidence>
<gene>
    <name evidence="12" type="ORF">QH73_0002555</name>
</gene>
<name>A0A9X5E3U7_9CYAN</name>
<feature type="binding site" evidence="9">
    <location>
        <position position="478"/>
    </location>
    <ligand>
        <name>ATP</name>
        <dbReference type="ChEBI" id="CHEBI:30616"/>
    </ligand>
</feature>
<keyword evidence="10" id="KW-1133">Transmembrane helix</keyword>
<comment type="caution">
    <text evidence="12">The sequence shown here is derived from an EMBL/GenBank/DDBJ whole genome shotgun (WGS) entry which is preliminary data.</text>
</comment>
<dbReference type="SMART" id="SM00220">
    <property type="entry name" value="S_TKc"/>
    <property type="match status" value="1"/>
</dbReference>
<dbReference type="EC" id="2.7.11.1" evidence="1"/>
<feature type="transmembrane region" description="Helical" evidence="10">
    <location>
        <begin position="361"/>
        <end position="381"/>
    </location>
</feature>
<evidence type="ECO:0000256" key="10">
    <source>
        <dbReference type="SAM" id="Phobius"/>
    </source>
</evidence>
<evidence type="ECO:0000256" key="1">
    <source>
        <dbReference type="ARBA" id="ARBA00012513"/>
    </source>
</evidence>
<dbReference type="AlphaFoldDB" id="A0A9X5E3U7"/>
<evidence type="ECO:0000256" key="4">
    <source>
        <dbReference type="ARBA" id="ARBA00022741"/>
    </source>
</evidence>
<dbReference type="SMART" id="SM01080">
    <property type="entry name" value="CHASE2"/>
    <property type="match status" value="1"/>
</dbReference>
<keyword evidence="2" id="KW-0723">Serine/threonine-protein kinase</keyword>
<dbReference type="GO" id="GO:0005524">
    <property type="term" value="F:ATP binding"/>
    <property type="evidence" value="ECO:0007669"/>
    <property type="project" value="UniProtKB-UniRule"/>
</dbReference>
<evidence type="ECO:0000313" key="13">
    <source>
        <dbReference type="Proteomes" id="UP000031532"/>
    </source>
</evidence>
<dbReference type="CDD" id="cd14014">
    <property type="entry name" value="STKc_PknB_like"/>
    <property type="match status" value="1"/>
</dbReference>
<dbReference type="RefSeq" id="WP_039715104.1">
    <property type="nucleotide sequence ID" value="NZ_JTJC03000001.1"/>
</dbReference>
<sequence>MRLLSKASQLSRLRKITEAIPPILVASAAVCGLVIGVRHLGRLEGLELNYFDRFVQLQPDEGADPRLLVVAVTQDDIQALDRWPASDRTIDQLLQKLKQYRPRIVGLDIYRDLPVEPGNVELTTRLQVNDNIIAVCKVGDDKGLGVAPPTVVPKTRLGFSDLVLDRDGVVRRGLLFMTPEKTSKCPATTSFSLQLALKYLSRQGVRAQLTPDKNLKIGTATFPAIANNSSGYQNVDARGYQVLINYRSPTAVARQVSLSDVLSDSINSSWVEDKIVLVGVTATEIKDYFYTPYDLSQQPETKGKMAGVLVHAQILSQLLSTVLDGRSLFWYWSETTEILWIWVWSLLGGAIAWYVRPSWLLGVIGASALLGLGSICFVLFLQKGWIPLVPPALGLVGTSGAIVAYQAYFKARPSGAKNNNSAPEGSFSSLTTAAGTQATRTILKERYQIVRNIGAGGFGHTFLAEDTQRPGKPYCVVKQLIPSTDERYMQLARRLFQSEAEALETLGSFDRIPQLLAYFEQDRQFYLVEEFIQGHPLSEELVPGKRLSETEVVALLKDILLVLDFIHHRSVIHRDIKPSNIIRRRSDNSLVLVDFGSVKQLQTQITMAQEKYTVAIGTMGYAAPEQFFGKPVFSSDIYALGTIGIQAVTGIPPTELEEDPTTHEVIWRNHVPAINDTLAAILNKMVRYYPSNRFQSATAVLRALESVCIY</sequence>
<keyword evidence="10" id="KW-0812">Transmembrane</keyword>
<dbReference type="Proteomes" id="UP000031532">
    <property type="component" value="Unassembled WGS sequence"/>
</dbReference>
<evidence type="ECO:0000313" key="12">
    <source>
        <dbReference type="EMBL" id="NHC33552.1"/>
    </source>
</evidence>
<dbReference type="InterPro" id="IPR011009">
    <property type="entry name" value="Kinase-like_dom_sf"/>
</dbReference>
<dbReference type="Gene3D" id="3.30.200.20">
    <property type="entry name" value="Phosphorylase Kinase, domain 1"/>
    <property type="match status" value="1"/>
</dbReference>
<keyword evidence="5" id="KW-0418">Kinase</keyword>